<proteinExistence type="predicted"/>
<protein>
    <submittedName>
        <fullName evidence="1">Uncharacterized protein</fullName>
    </submittedName>
</protein>
<name>A0AA48HG80_9ALTE</name>
<accession>A0AA48HG80</accession>
<evidence type="ECO:0000313" key="1">
    <source>
        <dbReference type="EMBL" id="BDX06368.1"/>
    </source>
</evidence>
<evidence type="ECO:0000313" key="2">
    <source>
        <dbReference type="Proteomes" id="UP001333710"/>
    </source>
</evidence>
<dbReference type="KEGG" id="pmaw:MACH26_18890"/>
<gene>
    <name evidence="1" type="ORF">MACH26_18890</name>
</gene>
<dbReference type="AlphaFoldDB" id="A0AA48HG80"/>
<sequence length="106" mass="12067">MNVENLYKKLVAIDPDLPQLVVVLLDRCSIPVCQCRQEITCFSDFVLLMEKKEIRTQEALARMINATVSNPNVKLCEQGYHACIRDLAQESGYERARLSIPVMPVE</sequence>
<dbReference type="EMBL" id="AP027272">
    <property type="protein sequence ID" value="BDX06368.1"/>
    <property type="molecule type" value="Genomic_DNA"/>
</dbReference>
<keyword evidence="2" id="KW-1185">Reference proteome</keyword>
<reference evidence="1" key="1">
    <citation type="submission" date="2023-01" db="EMBL/GenBank/DDBJ databases">
        <title>Complete genome sequence of Planctobacterium marinum strain Dej080120_11.</title>
        <authorList>
            <person name="Ueki S."/>
            <person name="Maruyama F."/>
        </authorList>
    </citation>
    <scope>NUCLEOTIDE SEQUENCE</scope>
    <source>
        <strain evidence="1">Dej080120_11</strain>
    </source>
</reference>
<dbReference type="RefSeq" id="WP_338292388.1">
    <property type="nucleotide sequence ID" value="NZ_AP027272.1"/>
</dbReference>
<organism evidence="1 2">
    <name type="scientific">Planctobacterium marinum</name>
    <dbReference type="NCBI Taxonomy" id="1631968"/>
    <lineage>
        <taxon>Bacteria</taxon>
        <taxon>Pseudomonadati</taxon>
        <taxon>Pseudomonadota</taxon>
        <taxon>Gammaproteobacteria</taxon>
        <taxon>Alteromonadales</taxon>
        <taxon>Alteromonadaceae</taxon>
        <taxon>Planctobacterium</taxon>
    </lineage>
</organism>
<dbReference type="Proteomes" id="UP001333710">
    <property type="component" value="Chromosome"/>
</dbReference>